<accession>A0A9C7C724</accession>
<dbReference type="EMBL" id="LC738881">
    <property type="protein sequence ID" value="BDT63121.1"/>
    <property type="molecule type" value="Genomic_DNA"/>
</dbReference>
<proteinExistence type="predicted"/>
<feature type="region of interest" description="Disordered" evidence="1">
    <location>
        <begin position="40"/>
        <end position="67"/>
    </location>
</feature>
<sequence>MAGNRTELVLSLVAEAIRTAEAGLGESGRAVQETLADHTNRLRSRRSRAAAGLPTPDGEEGVHLGDLRPATSPLIDATWGTGTAREYKRVYARAAELNARAHFSYACLALRQLLCPIREVAQLNHVRHTSGPPPRERVGTNRPVMRDEPHTLGGVQPPAASQVVAGIRYQFQKHGMLKDLDAGIVKEALRTITHERDVFERENAINIAMDIAFSREDGLENFAGPVTIARDDPNWAIVRAAANMGDESELELLQCGGYTVASSTVVTRPPEFGVAWRPINESGRPVPFPFENLWGDNAISAETLSSLLTRAVVPQVFLANFLLYMCGHLRALAKSVKVVLFGPGDEGGNYFEDREGPLSNICAWDDLHNRLEWFMLASRYIIFLHAKKHLFTPVGGDGSGKRGSGRGLWLLAATAESLPPIMLSEKWLKNSLFSWPLDAGGDSQAGGVTMEALISTAIRTGPGAVHPILGFSNGRDFPVTNRIGIRSAKFCVTTLLGRALKEESAGTKMLVAAPKPAHLLDAAKMDQANNCALGIFSAKKLAERPTDAARPCCVSNSDSPYLLNRTYVTRKLWAAETLSAKADVVSNRPAVAAYVLQTASPILAEGGRGSAGASASALSEKGWYGLRLPSCCAAPELVHRVWASALADWAAKNSPSKTKALLAEAGGILEAARQRAARHCSEAKGRSAHEKEAALRLGRFLQGPAKDMENNKRISACAAEGALWATLVWKKAVDTVITILSSFPD</sequence>
<name>A0A9C7C724_9VIRU</name>
<organism evidence="2">
    <name type="scientific">Sicyonia whispovirus</name>
    <dbReference type="NCBI Taxonomy" id="2984283"/>
    <lineage>
        <taxon>Viruses</taxon>
        <taxon>Viruses incertae sedis</taxon>
        <taxon>Naldaviricetes</taxon>
        <taxon>Nimaviridae</taxon>
        <taxon>Whispovirus</taxon>
    </lineage>
</organism>
<reference evidence="2" key="1">
    <citation type="submission" date="2022-10" db="EMBL/GenBank/DDBJ databases">
        <title>Genome sequences of endogenous nimaviruses in decapod crustaceans.</title>
        <authorList>
            <person name="Kawato S."/>
            <person name="Nozaki R."/>
            <person name="Kondo H."/>
            <person name="Hirono I."/>
        </authorList>
    </citation>
    <scope>NUCLEOTIDE SEQUENCE</scope>
    <source>
        <strain evidence="2">Fukuoka2019</strain>
    </source>
</reference>
<evidence type="ECO:0000256" key="1">
    <source>
        <dbReference type="SAM" id="MobiDB-lite"/>
    </source>
</evidence>
<evidence type="ECO:0000313" key="2">
    <source>
        <dbReference type="EMBL" id="BDT63121.1"/>
    </source>
</evidence>
<protein>
    <submittedName>
        <fullName evidence="2">Wsv220-like protein</fullName>
    </submittedName>
</protein>